<reference evidence="2" key="1">
    <citation type="journal article" date="2019" name="Int. J. Syst. Evol. Microbiol.">
        <title>The Global Catalogue of Microorganisms (GCM) 10K type strain sequencing project: providing services to taxonomists for standard genome sequencing and annotation.</title>
        <authorList>
            <consortium name="The Broad Institute Genomics Platform"/>
            <consortium name="The Broad Institute Genome Sequencing Center for Infectious Disease"/>
            <person name="Wu L."/>
            <person name="Ma J."/>
        </authorList>
    </citation>
    <scope>NUCLEOTIDE SEQUENCE [LARGE SCALE GENOMIC DNA]</scope>
    <source>
        <strain evidence="2">CGMCC 1.15942</strain>
    </source>
</reference>
<evidence type="ECO:0000313" key="2">
    <source>
        <dbReference type="Proteomes" id="UP000630615"/>
    </source>
</evidence>
<dbReference type="InterPro" id="IPR025586">
    <property type="entry name" value="PcfJ"/>
</dbReference>
<dbReference type="Proteomes" id="UP000630615">
    <property type="component" value="Unassembled WGS sequence"/>
</dbReference>
<comment type="caution">
    <text evidence="1">The sequence shown here is derived from an EMBL/GenBank/DDBJ whole genome shotgun (WGS) entry which is preliminary data.</text>
</comment>
<dbReference type="Pfam" id="PF14284">
    <property type="entry name" value="PcfJ"/>
    <property type="match status" value="1"/>
</dbReference>
<gene>
    <name evidence="1" type="ORF">GCM10011573_34340</name>
</gene>
<keyword evidence="2" id="KW-1185">Reference proteome</keyword>
<organism evidence="1 2">
    <name type="scientific">Enterococcus wangshanyuanii</name>
    <dbReference type="NCBI Taxonomy" id="2005703"/>
    <lineage>
        <taxon>Bacteria</taxon>
        <taxon>Bacillati</taxon>
        <taxon>Bacillota</taxon>
        <taxon>Bacilli</taxon>
        <taxon>Lactobacillales</taxon>
        <taxon>Enterococcaceae</taxon>
        <taxon>Enterococcus</taxon>
    </lineage>
</organism>
<dbReference type="EMBL" id="BMKI01000012">
    <property type="protein sequence ID" value="GGD01958.1"/>
    <property type="molecule type" value="Genomic_DNA"/>
</dbReference>
<evidence type="ECO:0000313" key="1">
    <source>
        <dbReference type="EMBL" id="GGD01958.1"/>
    </source>
</evidence>
<sequence>MLMKKSEWYIENALKPRKTFFDWCYSQIHTFKWSNKQQTILASDRKNCEVIEKRLTKRTNLTFFDKFYAFCVVLVTAKRVEIQTYCFWSNIENGKQKIKMELSNLERFSNDEYIQIGKWWNEYTTGLTPILPMGGAYTGVTNYEDDWKERIQTISELRYIDFSQAQYFDRHDIGHVYKYRKEIEFLQKIKATTIASQLMRDHEIDYRVFNQNWLKANKSILKNSSLTFDEFELERRIRNRNGKVVQGIDQYLSYKDIKHIPKGVGIVKFQNWVIKKAIDFQYYHDYITMLSDIGKKADTLKTIIPDDLREAHDEALKVYLILEPDIKKRKKALKDAKERRRLEKEERENEIQFKRRLRQIRKYETIIDGYAFVVPKKLEDIVNEGKMLSHCVGNSRYLSEHRDGETTIVFVRKEQEKERPLCTLEYKDGQIAQLQGYKNQEENVPEGVKKASDKWLEWVKQKNSPNKNRASQSNKIA</sequence>
<name>A0ABQ1PRT4_9ENTE</name>
<accession>A0ABQ1PRT4</accession>
<evidence type="ECO:0008006" key="3">
    <source>
        <dbReference type="Google" id="ProtNLM"/>
    </source>
</evidence>
<protein>
    <recommendedName>
        <fullName evidence="3">PcfJ-like protein</fullName>
    </recommendedName>
</protein>
<proteinExistence type="predicted"/>